<dbReference type="Pfam" id="PF11954">
    <property type="entry name" value="DUF3471"/>
    <property type="match status" value="1"/>
</dbReference>
<protein>
    <submittedName>
        <fullName evidence="4">Serine hydrolase</fullName>
    </submittedName>
</protein>
<feature type="signal peptide" evidence="1">
    <location>
        <begin position="1"/>
        <end position="31"/>
    </location>
</feature>
<evidence type="ECO:0000313" key="4">
    <source>
        <dbReference type="EMBL" id="PXF64193.1"/>
    </source>
</evidence>
<dbReference type="EMBL" id="QICH01000001">
    <property type="protein sequence ID" value="PXF64193.1"/>
    <property type="molecule type" value="Genomic_DNA"/>
</dbReference>
<evidence type="ECO:0000259" key="3">
    <source>
        <dbReference type="Pfam" id="PF11954"/>
    </source>
</evidence>
<dbReference type="PANTHER" id="PTHR46825">
    <property type="entry name" value="D-ALANYL-D-ALANINE-CARBOXYPEPTIDASE/ENDOPEPTIDASE AMPH"/>
    <property type="match status" value="1"/>
</dbReference>
<dbReference type="Gene3D" id="3.40.710.10">
    <property type="entry name" value="DD-peptidase/beta-lactamase superfamily"/>
    <property type="match status" value="1"/>
</dbReference>
<dbReference type="InterPro" id="IPR012338">
    <property type="entry name" value="Beta-lactam/transpept-like"/>
</dbReference>
<dbReference type="Proteomes" id="UP000247689">
    <property type="component" value="Unassembled WGS sequence"/>
</dbReference>
<accession>A0A318D5R0</accession>
<dbReference type="AlphaFoldDB" id="A0A318D5R0"/>
<feature type="domain" description="Peptidase S12 Pab87-related C-terminal" evidence="3">
    <location>
        <begin position="485"/>
        <end position="553"/>
    </location>
</feature>
<dbReference type="InterPro" id="IPR050491">
    <property type="entry name" value="AmpC-like"/>
</dbReference>
<reference evidence="4 5" key="1">
    <citation type="submission" date="2018-05" db="EMBL/GenBank/DDBJ databases">
        <title>Kangiella spongicola genome sequence.</title>
        <authorList>
            <person name="Maclea K.S."/>
            <person name="Goen A.E."/>
            <person name="Kelley C."/>
            <person name="Underriner A."/>
            <person name="Silverwood T."/>
            <person name="Trachtenberg A.M."/>
        </authorList>
    </citation>
    <scope>NUCLEOTIDE SEQUENCE [LARGE SCALE GENOMIC DNA]</scope>
    <source>
        <strain evidence="4 5">ATCC BAA-2076</strain>
    </source>
</reference>
<dbReference type="GO" id="GO:0016787">
    <property type="term" value="F:hydrolase activity"/>
    <property type="evidence" value="ECO:0007669"/>
    <property type="project" value="UniProtKB-KW"/>
</dbReference>
<gene>
    <name evidence="4" type="ORF">DL796_03390</name>
</gene>
<name>A0A318D5R0_9GAMM</name>
<keyword evidence="4" id="KW-0378">Hydrolase</keyword>
<evidence type="ECO:0000313" key="5">
    <source>
        <dbReference type="Proteomes" id="UP000247689"/>
    </source>
</evidence>
<dbReference type="SUPFAM" id="SSF56601">
    <property type="entry name" value="beta-lactamase/transpeptidase-like"/>
    <property type="match status" value="1"/>
</dbReference>
<dbReference type="PANTHER" id="PTHR46825:SF7">
    <property type="entry name" value="D-ALANYL-D-ALANINE CARBOXYPEPTIDASE"/>
    <property type="match status" value="1"/>
</dbReference>
<keyword evidence="1" id="KW-0732">Signal</keyword>
<feature type="domain" description="Beta-lactamase-related" evidence="2">
    <location>
        <begin position="70"/>
        <end position="367"/>
    </location>
</feature>
<comment type="caution">
    <text evidence="4">The sequence shown here is derived from an EMBL/GenBank/DDBJ whole genome shotgun (WGS) entry which is preliminary data.</text>
</comment>
<dbReference type="Pfam" id="PF00144">
    <property type="entry name" value="Beta-lactamase"/>
    <property type="match status" value="1"/>
</dbReference>
<proteinExistence type="predicted"/>
<organism evidence="4 5">
    <name type="scientific">Kangiella spongicola</name>
    <dbReference type="NCBI Taxonomy" id="796379"/>
    <lineage>
        <taxon>Bacteria</taxon>
        <taxon>Pseudomonadati</taxon>
        <taxon>Pseudomonadota</taxon>
        <taxon>Gammaproteobacteria</taxon>
        <taxon>Kangiellales</taxon>
        <taxon>Kangiellaceae</taxon>
        <taxon>Kangiella</taxon>
    </lineage>
</organism>
<dbReference type="InterPro" id="IPR021860">
    <property type="entry name" value="Peptidase_S12_Pab87-rel_C"/>
</dbReference>
<sequence length="571" mass="63849">MRLGMKNYRTGIMGAARLALLCTLVTTGAAAIAGATTKATSTKSIEIVENADVAKQRMATALDPYFGALAEHDRLLGSIALYQDGKEIYHRALVPSDDTVAISRDQLKYKVGSITKTFTATLVLQLVEEGKLSLETKLATFYPNVANAEKITIGHMLNHHSGIHNYTDEPDFMTYYQTHQEKAVLVKKIESFDADFEPGEKAAYSNSNYLLLGYILERVTDKSYAELLAERIYQPLGMTNTLLGESINTDNAEVYSYQIQDKKWQQVPEWDMSVAYSAGAIVSTTRDLDIFIRGLFEGKLLKKSSLDRMLELESGYGQGIFGTKYKHGEKELQGYWHNGGIEAFVSHLAYYPEAGISVVVLTNGLNYDIRKVYEALLDAYFGKEVPVPEFGKVVDLAPELLEPLQGHYKSETHPLDITITLVDKQLYAQATGQGGFPLSALDENNFEFVQAGIEIRFDRDSDMFEIKQGGRADVFIKVTNAEKEKSINVPEKTLKQYVGTYQADNFPLDIEIMIKNGQLYAQATGQSAFPLTPISHNKFKFTLADIVIEFDVEKRHLTITQRGQPRILQKQ</sequence>
<evidence type="ECO:0000256" key="1">
    <source>
        <dbReference type="SAM" id="SignalP"/>
    </source>
</evidence>
<dbReference type="OrthoDB" id="5377431at2"/>
<dbReference type="InterPro" id="IPR001466">
    <property type="entry name" value="Beta-lactam-related"/>
</dbReference>
<keyword evidence="5" id="KW-1185">Reference proteome</keyword>
<feature type="chain" id="PRO_5016449141" evidence="1">
    <location>
        <begin position="32"/>
        <end position="571"/>
    </location>
</feature>
<evidence type="ECO:0000259" key="2">
    <source>
        <dbReference type="Pfam" id="PF00144"/>
    </source>
</evidence>